<dbReference type="PANTHER" id="PTHR14226:SF76">
    <property type="entry name" value="NTE FAMILY PROTEIN RSSA"/>
    <property type="match status" value="1"/>
</dbReference>
<keyword evidence="3 4" id="KW-0443">Lipid metabolism</keyword>
<feature type="active site" description="Proton acceptor" evidence="4">
    <location>
        <position position="181"/>
    </location>
</feature>
<evidence type="ECO:0000313" key="7">
    <source>
        <dbReference type="EMBL" id="VFU07385.1"/>
    </source>
</evidence>
<reference evidence="7 8" key="1">
    <citation type="submission" date="2019-03" db="EMBL/GenBank/DDBJ databases">
        <authorList>
            <person name="Kox A.R. M."/>
        </authorList>
    </citation>
    <scope>NUCLEOTIDE SEQUENCE [LARGE SCALE GENOMIC DNA]</scope>
    <source>
        <strain evidence="7">MTUNDRAET4 annotated genome</strain>
    </source>
</reference>
<feature type="active site" description="Nucleophile" evidence="4">
    <location>
        <position position="67"/>
    </location>
</feature>
<dbReference type="Pfam" id="PF01734">
    <property type="entry name" value="Patatin"/>
    <property type="match status" value="1"/>
</dbReference>
<keyword evidence="1 4" id="KW-0378">Hydrolase</keyword>
<proteinExistence type="predicted"/>
<dbReference type="SUPFAM" id="SSF52151">
    <property type="entry name" value="FabD/lysophospholipase-like"/>
    <property type="match status" value="1"/>
</dbReference>
<dbReference type="InterPro" id="IPR002641">
    <property type="entry name" value="PNPLA_dom"/>
</dbReference>
<feature type="compositionally biased region" description="Basic and acidic residues" evidence="5">
    <location>
        <begin position="1"/>
        <end position="10"/>
    </location>
</feature>
<evidence type="ECO:0000256" key="2">
    <source>
        <dbReference type="ARBA" id="ARBA00022963"/>
    </source>
</evidence>
<dbReference type="InterPro" id="IPR050301">
    <property type="entry name" value="NTE"/>
</dbReference>
<dbReference type="PANTHER" id="PTHR14226">
    <property type="entry name" value="NEUROPATHY TARGET ESTERASE/SWISS CHEESE D.MELANOGASTER"/>
    <property type="match status" value="1"/>
</dbReference>
<dbReference type="InterPro" id="IPR016035">
    <property type="entry name" value="Acyl_Trfase/lysoPLipase"/>
</dbReference>
<feature type="region of interest" description="Disordered" evidence="5">
    <location>
        <begin position="1"/>
        <end position="22"/>
    </location>
</feature>
<organism evidence="7 8">
    <name type="scientific">Methylocella tundrae</name>
    <dbReference type="NCBI Taxonomy" id="227605"/>
    <lineage>
        <taxon>Bacteria</taxon>
        <taxon>Pseudomonadati</taxon>
        <taxon>Pseudomonadota</taxon>
        <taxon>Alphaproteobacteria</taxon>
        <taxon>Hyphomicrobiales</taxon>
        <taxon>Beijerinckiaceae</taxon>
        <taxon>Methylocella</taxon>
    </lineage>
</organism>
<evidence type="ECO:0000256" key="3">
    <source>
        <dbReference type="ARBA" id="ARBA00023098"/>
    </source>
</evidence>
<feature type="domain" description="PNPLA" evidence="6">
    <location>
        <begin position="34"/>
        <end position="194"/>
    </location>
</feature>
<evidence type="ECO:0000313" key="8">
    <source>
        <dbReference type="Proteomes" id="UP000294360"/>
    </source>
</evidence>
<feature type="short sequence motif" description="DGA/G" evidence="4">
    <location>
        <begin position="181"/>
        <end position="183"/>
    </location>
</feature>
<evidence type="ECO:0000256" key="1">
    <source>
        <dbReference type="ARBA" id="ARBA00022801"/>
    </source>
</evidence>
<dbReference type="GO" id="GO:0016042">
    <property type="term" value="P:lipid catabolic process"/>
    <property type="evidence" value="ECO:0007669"/>
    <property type="project" value="UniProtKB-UniRule"/>
</dbReference>
<dbReference type="AlphaFoldDB" id="A0A4U8YZN1"/>
<evidence type="ECO:0000259" key="6">
    <source>
        <dbReference type="PROSITE" id="PS51635"/>
    </source>
</evidence>
<keyword evidence="2 4" id="KW-0442">Lipid degradation</keyword>
<accession>A0A4U8YZN1</accession>
<name>A0A4U8YZN1_METTU</name>
<protein>
    <submittedName>
        <fullName evidence="7">NTE family protein rssA</fullName>
    </submittedName>
</protein>
<feature type="short sequence motif" description="GXSXG" evidence="4">
    <location>
        <begin position="65"/>
        <end position="69"/>
    </location>
</feature>
<evidence type="ECO:0000256" key="5">
    <source>
        <dbReference type="SAM" id="MobiDB-lite"/>
    </source>
</evidence>
<dbReference type="PROSITE" id="PS51635">
    <property type="entry name" value="PNPLA"/>
    <property type="match status" value="1"/>
</dbReference>
<evidence type="ECO:0000256" key="4">
    <source>
        <dbReference type="PROSITE-ProRule" id="PRU01161"/>
    </source>
</evidence>
<dbReference type="KEGG" id="mtun:MTUNDRAET4_0492"/>
<comment type="caution">
    <text evidence="4">Lacks conserved residue(s) required for the propagation of feature annotation.</text>
</comment>
<dbReference type="EMBL" id="LR536450">
    <property type="protein sequence ID" value="VFU07385.1"/>
    <property type="molecule type" value="Genomic_DNA"/>
</dbReference>
<dbReference type="GO" id="GO:0016787">
    <property type="term" value="F:hydrolase activity"/>
    <property type="evidence" value="ECO:0007669"/>
    <property type="project" value="UniProtKB-UniRule"/>
</dbReference>
<gene>
    <name evidence="7" type="ORF">MTUNDRAET4_0492</name>
</gene>
<dbReference type="Proteomes" id="UP000294360">
    <property type="component" value="Chromosome"/>
</dbReference>
<dbReference type="Gene3D" id="3.40.1090.10">
    <property type="entry name" value="Cytosolic phospholipase A2 catalytic domain"/>
    <property type="match status" value="2"/>
</dbReference>
<sequence>MNKMLPDPRRRPNHPGGVDAPLSVKLQTRPSVGVALGAGAARGWSHIGVMLELREHGIHPDVVAGTSIGAVVGGCYAAGKLEHVETFARGLTKKTVFGMMDVSFSGVGLLAGGHLKRRLHQALGGRRLEDLDKGFAAVATEVGTGHEIWLTKGDAVEAICASYALPGIFEPVRINGRWLFDGALVNPVPVTVCRALGAEIVIAVNLIGDNGFRATVIDDRLSLEPTLEEFTVAVEELPRRGGFFGAFRGGHRRHFGKREDGAPGIGSAMMDAFNIAQGRISRSRLAGDPPDVIINARVSRVGLFDFHRADELIEMGREATRRAIPEISEFIALTPRGEESAP</sequence>